<feature type="repeat" description="PPR" evidence="3">
    <location>
        <begin position="484"/>
        <end position="518"/>
    </location>
</feature>
<comment type="similarity">
    <text evidence="2">Belongs to the PPR family. PCMP-E subfamily.</text>
</comment>
<accession>A0A9Q0FGT3</accession>
<feature type="compositionally biased region" description="Low complexity" evidence="4">
    <location>
        <begin position="24"/>
        <end position="37"/>
    </location>
</feature>
<feature type="compositionally biased region" description="Polar residues" evidence="4">
    <location>
        <begin position="63"/>
        <end position="75"/>
    </location>
</feature>
<dbReference type="PANTHER" id="PTHR47926:SF347">
    <property type="entry name" value="PENTATRICOPEPTIDE REPEAT-CONTAINING PROTEIN"/>
    <property type="match status" value="1"/>
</dbReference>
<dbReference type="FunFam" id="1.25.40.10:FF:000361">
    <property type="entry name" value="Pentatricopeptide repeat-containing protein chloroplastic"/>
    <property type="match status" value="1"/>
</dbReference>
<dbReference type="Proteomes" id="UP001141552">
    <property type="component" value="Unassembled WGS sequence"/>
</dbReference>
<dbReference type="Pfam" id="PF13041">
    <property type="entry name" value="PPR_2"/>
    <property type="match status" value="2"/>
</dbReference>
<evidence type="ECO:0000256" key="3">
    <source>
        <dbReference type="PROSITE-ProRule" id="PRU00708"/>
    </source>
</evidence>
<evidence type="ECO:0000256" key="4">
    <source>
        <dbReference type="SAM" id="MobiDB-lite"/>
    </source>
</evidence>
<dbReference type="EMBL" id="JAKUCV010005434">
    <property type="protein sequence ID" value="KAJ4831203.1"/>
    <property type="molecule type" value="Genomic_DNA"/>
</dbReference>
<evidence type="ECO:0000256" key="2">
    <source>
        <dbReference type="ARBA" id="ARBA00061659"/>
    </source>
</evidence>
<dbReference type="NCBIfam" id="TIGR00756">
    <property type="entry name" value="PPR"/>
    <property type="match status" value="4"/>
</dbReference>
<dbReference type="OrthoDB" id="749902at2759"/>
<dbReference type="InterPro" id="IPR011990">
    <property type="entry name" value="TPR-like_helical_dom_sf"/>
</dbReference>
<dbReference type="FunFam" id="1.25.40.10:FF:000733">
    <property type="entry name" value="Pentatricopeptide repeat-containing protein, chloroplastic"/>
    <property type="match status" value="1"/>
</dbReference>
<reference evidence="5" key="1">
    <citation type="submission" date="2022-02" db="EMBL/GenBank/DDBJ databases">
        <authorList>
            <person name="Henning P.M."/>
            <person name="McCubbin A.G."/>
            <person name="Shore J.S."/>
        </authorList>
    </citation>
    <scope>NUCLEOTIDE SEQUENCE</scope>
    <source>
        <strain evidence="5">F60SS</strain>
        <tissue evidence="5">Leaves</tissue>
    </source>
</reference>
<feature type="region of interest" description="Disordered" evidence="4">
    <location>
        <begin position="24"/>
        <end position="75"/>
    </location>
</feature>
<dbReference type="AlphaFoldDB" id="A0A9Q0FGT3"/>
<reference evidence="5" key="2">
    <citation type="journal article" date="2023" name="Plants (Basel)">
        <title>Annotation of the Turnera subulata (Passifloraceae) Draft Genome Reveals the S-Locus Evolved after the Divergence of Turneroideae from Passifloroideae in a Stepwise Manner.</title>
        <authorList>
            <person name="Henning P.M."/>
            <person name="Roalson E.H."/>
            <person name="Mir W."/>
            <person name="McCubbin A.G."/>
            <person name="Shore J.S."/>
        </authorList>
    </citation>
    <scope>NUCLEOTIDE SEQUENCE</scope>
    <source>
        <strain evidence="5">F60SS</strain>
    </source>
</reference>
<dbReference type="FunFam" id="1.25.40.10:FF:000205">
    <property type="entry name" value="Pentatricopeptide repeat-containing protein, mitochondrial"/>
    <property type="match status" value="1"/>
</dbReference>
<protein>
    <recommendedName>
        <fullName evidence="7">Pentacotripeptide-repeat region of PRORP domain-containing protein</fullName>
    </recommendedName>
</protein>
<dbReference type="GO" id="GO:0009451">
    <property type="term" value="P:RNA modification"/>
    <property type="evidence" value="ECO:0007669"/>
    <property type="project" value="InterPro"/>
</dbReference>
<organism evidence="5 6">
    <name type="scientific">Turnera subulata</name>
    <dbReference type="NCBI Taxonomy" id="218843"/>
    <lineage>
        <taxon>Eukaryota</taxon>
        <taxon>Viridiplantae</taxon>
        <taxon>Streptophyta</taxon>
        <taxon>Embryophyta</taxon>
        <taxon>Tracheophyta</taxon>
        <taxon>Spermatophyta</taxon>
        <taxon>Magnoliopsida</taxon>
        <taxon>eudicotyledons</taxon>
        <taxon>Gunneridae</taxon>
        <taxon>Pentapetalae</taxon>
        <taxon>rosids</taxon>
        <taxon>fabids</taxon>
        <taxon>Malpighiales</taxon>
        <taxon>Passifloraceae</taxon>
        <taxon>Turnera</taxon>
    </lineage>
</organism>
<dbReference type="PROSITE" id="PS51375">
    <property type="entry name" value="PPR"/>
    <property type="match status" value="4"/>
</dbReference>
<proteinExistence type="inferred from homology"/>
<evidence type="ECO:0008006" key="7">
    <source>
        <dbReference type="Google" id="ProtNLM"/>
    </source>
</evidence>
<comment type="caution">
    <text evidence="5">The sequence shown here is derived from an EMBL/GenBank/DDBJ whole genome shotgun (WGS) entry which is preliminary data.</text>
</comment>
<feature type="compositionally biased region" description="Polar residues" evidence="4">
    <location>
        <begin position="38"/>
        <end position="53"/>
    </location>
</feature>
<dbReference type="GO" id="GO:0003723">
    <property type="term" value="F:RNA binding"/>
    <property type="evidence" value="ECO:0007669"/>
    <property type="project" value="InterPro"/>
</dbReference>
<gene>
    <name evidence="5" type="ORF">Tsubulata_007589</name>
</gene>
<evidence type="ECO:0000313" key="6">
    <source>
        <dbReference type="Proteomes" id="UP001141552"/>
    </source>
</evidence>
<dbReference type="InterPro" id="IPR046960">
    <property type="entry name" value="PPR_At4g14850-like_plant"/>
</dbReference>
<keyword evidence="6" id="KW-1185">Reference proteome</keyword>
<name>A0A9Q0FGT3_9ROSI</name>
<dbReference type="Pfam" id="PF01535">
    <property type="entry name" value="PPR"/>
    <property type="match status" value="4"/>
</dbReference>
<dbReference type="Gene3D" id="1.25.40.10">
    <property type="entry name" value="Tetratricopeptide repeat domain"/>
    <property type="match status" value="4"/>
</dbReference>
<feature type="repeat" description="PPR" evidence="3">
    <location>
        <begin position="280"/>
        <end position="314"/>
    </location>
</feature>
<dbReference type="InterPro" id="IPR002885">
    <property type="entry name" value="PPR_rpt"/>
</dbReference>
<feature type="repeat" description="PPR" evidence="3">
    <location>
        <begin position="177"/>
        <end position="211"/>
    </location>
</feature>
<sequence length="552" mass="61248">MSTYNQHPLLLLSSPSPPSLPFCSCSSSSSTSSSSSLQTKQPLKTSHAKNSALHSPPLLDFASSPTKPTSQKSRSQASWVDSLWSQTRSNQFHEAVSTYIDMLFAGVPPDNFAFPAVLKAVAGIPDFHLGKQIHAHVLKSGYHSSVPVANSLVNMYGKCGGDLADVFKMFDRITERDQVSWNSMVSLLCRFQEWEVAIEVFRLMVSVGMEPSSFTLVSMAVACSNLQGREGLWYGKQVHGCCLRKGYWRTFTNNALMAMYAKLGRLEDAKYLLEWFEDRDLVSWNTMISSLTQNERFLEALVLFRRMVVEGVKPGGIAFASILPACSRLELLGTGKEIHAYALRSGGLVENPFAGSALVDMYCNCRQVESGRKVFDAIMERELAVWNAMITGYAQNEQHEEAIELFFEMEAVAGRYPNATTMVSVVPAFVRSERISGKESIHGYVIKRGFDKNRYVQNALADMYARLGKIETSKAIFDSMRVRDIVSWNTIITGYVICGQYTDALLMIREMQGIELAKSGKPSIACGGDSKQKTKWEAKFATIEAATKLASL</sequence>
<evidence type="ECO:0000313" key="5">
    <source>
        <dbReference type="EMBL" id="KAJ4831203.1"/>
    </source>
</evidence>
<evidence type="ECO:0000256" key="1">
    <source>
        <dbReference type="ARBA" id="ARBA00022737"/>
    </source>
</evidence>
<keyword evidence="1" id="KW-0677">Repeat</keyword>
<dbReference type="GO" id="GO:0005739">
    <property type="term" value="C:mitochondrion"/>
    <property type="evidence" value="ECO:0007669"/>
    <property type="project" value="UniProtKB-ARBA"/>
</dbReference>
<dbReference type="PANTHER" id="PTHR47926">
    <property type="entry name" value="PENTATRICOPEPTIDE REPEAT-CONTAINING PROTEIN"/>
    <property type="match status" value="1"/>
</dbReference>
<feature type="repeat" description="PPR" evidence="3">
    <location>
        <begin position="382"/>
        <end position="412"/>
    </location>
</feature>